<keyword evidence="4" id="KW-1140">T=1 icosahedral capsid protein</keyword>
<keyword evidence="12" id="KW-1164">Virus endocytosis by host</keyword>
<dbReference type="Proteomes" id="UP000830261">
    <property type="component" value="Segment"/>
</dbReference>
<evidence type="ECO:0000256" key="11">
    <source>
        <dbReference type="ARBA" id="ARBA00022844"/>
    </source>
</evidence>
<keyword evidence="8" id="KW-0945">Host-virus interaction</keyword>
<comment type="similarity">
    <text evidence="3">Belongs to the circoviridae capsid protein family.</text>
</comment>
<evidence type="ECO:0000256" key="12">
    <source>
        <dbReference type="ARBA" id="ARBA00022890"/>
    </source>
</evidence>
<keyword evidence="11" id="KW-0946">Virion</keyword>
<accession>A0AAE6X4Y3</accession>
<dbReference type="GO" id="GO:0039615">
    <property type="term" value="C:T=1 icosahedral viral capsid"/>
    <property type="evidence" value="ECO:0007669"/>
    <property type="project" value="UniProtKB-KW"/>
</dbReference>
<evidence type="ECO:0000256" key="9">
    <source>
        <dbReference type="ARBA" id="ARBA00022595"/>
    </source>
</evidence>
<evidence type="ECO:0000313" key="18">
    <source>
        <dbReference type="Proteomes" id="UP000830261"/>
    </source>
</evidence>
<sequence length="290" mass="32137">MAYARRRVRRGSYRRPARRTVRRYRRRTRVYRRGRRSSGATTSRTIKLTLDGQWTTKTAGSGATFNPFYFAPNTLPGFMDYASTYSHFRIKKCLLTISRERSTTDGSVGLTDNYLIVGSRPFASLVAPQAVQDQAPPPGTGMQPGLANSVPNFRAEYLVPPQTENALRQTRWQKILTPNNTRPYITVGFYPYTLVGTFGPSPGIGAALPPGSVSATAVTDAVVYQRIFEARRWMPFTWAGGAQASPAYPISFFGPYMVTDASSPTQEGEIGTVVTVNVTLTVYCQFKGQK</sequence>
<dbReference type="GO" id="GO:0019069">
    <property type="term" value="P:viral capsid assembly"/>
    <property type="evidence" value="ECO:0007669"/>
    <property type="project" value="InterPro"/>
</dbReference>
<feature type="region of interest" description="Disordered" evidence="16">
    <location>
        <begin position="1"/>
        <end position="20"/>
    </location>
</feature>
<organism evidence="17 18">
    <name type="scientific">Northern red-backed vole stool-associated circular virus 117</name>
    <dbReference type="NCBI Taxonomy" id="2714166"/>
    <lineage>
        <taxon>Viruses</taxon>
        <taxon>Monodnaviria</taxon>
        <taxon>Shotokuvirae</taxon>
        <taxon>Cressdnaviricota</taxon>
        <taxon>Arfiviricetes</taxon>
        <taxon>Cirlivirales</taxon>
        <taxon>Vilyaviridae</taxon>
        <taxon>Ringilvirus</taxon>
        <taxon>Ringilvirus ungol</taxon>
    </lineage>
</organism>
<dbReference type="GeneID" id="80538386"/>
<evidence type="ECO:0000256" key="6">
    <source>
        <dbReference type="ARBA" id="ARBA00022561"/>
    </source>
</evidence>
<comment type="subcellular location">
    <subcellularLocation>
        <location evidence="1">Host nucleus</location>
    </subcellularLocation>
    <subcellularLocation>
        <location evidence="2">Virion</location>
    </subcellularLocation>
</comment>
<evidence type="ECO:0000256" key="4">
    <source>
        <dbReference type="ARBA" id="ARBA00022431"/>
    </source>
</evidence>
<dbReference type="GO" id="GO:0042025">
    <property type="term" value="C:host cell nucleus"/>
    <property type="evidence" value="ECO:0007669"/>
    <property type="project" value="UniProtKB-SubCell"/>
</dbReference>
<evidence type="ECO:0000256" key="5">
    <source>
        <dbReference type="ARBA" id="ARBA00022524"/>
    </source>
</evidence>
<protein>
    <submittedName>
        <fullName evidence="17">Capsid protein</fullName>
    </submittedName>
</protein>
<dbReference type="InterPro" id="IPR003383">
    <property type="entry name" value="Circovirus_capsid"/>
</dbReference>
<keyword evidence="13" id="KW-0238">DNA-binding</keyword>
<reference evidence="17" key="1">
    <citation type="submission" date="2019-04" db="EMBL/GenBank/DDBJ databases">
        <title>The virome of wild rodents.</title>
        <authorList>
            <person name="Babkin I.V."/>
            <person name="Tikunov A."/>
            <person name="Tikunova N.V."/>
        </authorList>
    </citation>
    <scope>NUCLEOTIDE SEQUENCE</scope>
    <source>
        <strain evidence="17">MR-117</strain>
    </source>
</reference>
<dbReference type="GO" id="GO:0003677">
    <property type="term" value="F:DNA binding"/>
    <property type="evidence" value="ECO:0007669"/>
    <property type="project" value="UniProtKB-KW"/>
</dbReference>
<evidence type="ECO:0000256" key="10">
    <source>
        <dbReference type="ARBA" id="ARBA00022804"/>
    </source>
</evidence>
<keyword evidence="18" id="KW-1185">Reference proteome</keyword>
<proteinExistence type="inferred from homology"/>
<dbReference type="RefSeq" id="YP_010799938.1">
    <property type="nucleotide sequence ID" value="NC_076709.1"/>
</dbReference>
<dbReference type="Pfam" id="PF02443">
    <property type="entry name" value="Circo_capsid"/>
    <property type="match status" value="1"/>
</dbReference>
<keyword evidence="10" id="KW-1161">Viral attachment to host cell</keyword>
<evidence type="ECO:0000256" key="16">
    <source>
        <dbReference type="SAM" id="MobiDB-lite"/>
    </source>
</evidence>
<keyword evidence="5" id="KW-1163">Viral penetration into host nucleus</keyword>
<keyword evidence="7" id="KW-1048">Host nucleus</keyword>
<evidence type="ECO:0000256" key="13">
    <source>
        <dbReference type="ARBA" id="ARBA00023125"/>
    </source>
</evidence>
<evidence type="ECO:0000256" key="1">
    <source>
        <dbReference type="ARBA" id="ARBA00004147"/>
    </source>
</evidence>
<comment type="subunit">
    <text evidence="15">Homomultimer. Assembles in the nucleus, presumably in an immature form, then migrates to the cytoplasm once assembled as mature virion. Interacts with Rep; this interaction relocates Rep into the nucleus.</text>
</comment>
<keyword evidence="9" id="KW-1162">Viral penetration into host cytoplasm</keyword>
<evidence type="ECO:0000256" key="2">
    <source>
        <dbReference type="ARBA" id="ARBA00004328"/>
    </source>
</evidence>
<keyword evidence="6" id="KW-0167">Capsid protein</keyword>
<dbReference type="GO" id="GO:0075732">
    <property type="term" value="P:viral penetration into host nucleus"/>
    <property type="evidence" value="ECO:0007669"/>
    <property type="project" value="UniProtKB-KW"/>
</dbReference>
<evidence type="ECO:0000256" key="8">
    <source>
        <dbReference type="ARBA" id="ARBA00022581"/>
    </source>
</evidence>
<name>A0AAE6X4Y3_9VIRU</name>
<evidence type="ECO:0000256" key="14">
    <source>
        <dbReference type="ARBA" id="ARBA00023296"/>
    </source>
</evidence>
<keyword evidence="14" id="KW-1160">Virus entry into host cell</keyword>
<dbReference type="GO" id="GO:0019062">
    <property type="term" value="P:virion attachment to host cell"/>
    <property type="evidence" value="ECO:0007669"/>
    <property type="project" value="UniProtKB-KW"/>
</dbReference>
<dbReference type="KEGG" id="vg:80538386"/>
<evidence type="ECO:0000256" key="7">
    <source>
        <dbReference type="ARBA" id="ARBA00022562"/>
    </source>
</evidence>
<dbReference type="GO" id="GO:0043657">
    <property type="term" value="C:host cell"/>
    <property type="evidence" value="ECO:0007669"/>
    <property type="project" value="GOC"/>
</dbReference>
<evidence type="ECO:0000256" key="3">
    <source>
        <dbReference type="ARBA" id="ARBA00010301"/>
    </source>
</evidence>
<evidence type="ECO:0000256" key="15">
    <source>
        <dbReference type="ARBA" id="ARBA00046863"/>
    </source>
</evidence>
<evidence type="ECO:0000313" key="17">
    <source>
        <dbReference type="EMBL" id="QIK03940.1"/>
    </source>
</evidence>
<dbReference type="EMBL" id="MK738143">
    <property type="protein sequence ID" value="QIK03940.1"/>
    <property type="molecule type" value="Genomic_DNA"/>
</dbReference>
<dbReference type="GO" id="GO:0075509">
    <property type="term" value="P:endocytosis involved in viral entry into host cell"/>
    <property type="evidence" value="ECO:0007669"/>
    <property type="project" value="UniProtKB-KW"/>
</dbReference>